<evidence type="ECO:0000313" key="4">
    <source>
        <dbReference type="Proteomes" id="UP001208570"/>
    </source>
</evidence>
<dbReference type="GO" id="GO:0007095">
    <property type="term" value="P:mitotic G2 DNA damage checkpoint signaling"/>
    <property type="evidence" value="ECO:0007669"/>
    <property type="project" value="TreeGrafter"/>
</dbReference>
<feature type="compositionally biased region" description="Polar residues" evidence="1">
    <location>
        <begin position="1469"/>
        <end position="1497"/>
    </location>
</feature>
<feature type="region of interest" description="Disordered" evidence="1">
    <location>
        <begin position="1323"/>
        <end position="1345"/>
    </location>
</feature>
<dbReference type="Proteomes" id="UP001208570">
    <property type="component" value="Unassembled WGS sequence"/>
</dbReference>
<dbReference type="GO" id="GO:0006260">
    <property type="term" value="P:DNA replication"/>
    <property type="evidence" value="ECO:0007669"/>
    <property type="project" value="InterPro"/>
</dbReference>
<feature type="domain" description="Treslin STD" evidence="2">
    <location>
        <begin position="618"/>
        <end position="763"/>
    </location>
</feature>
<name>A0AAD9NDX1_9ANNE</name>
<evidence type="ECO:0000313" key="3">
    <source>
        <dbReference type="EMBL" id="KAK2164696.1"/>
    </source>
</evidence>
<evidence type="ECO:0000256" key="1">
    <source>
        <dbReference type="SAM" id="MobiDB-lite"/>
    </source>
</evidence>
<feature type="region of interest" description="Disordered" evidence="1">
    <location>
        <begin position="1198"/>
        <end position="1217"/>
    </location>
</feature>
<dbReference type="GO" id="GO:0010212">
    <property type="term" value="P:response to ionizing radiation"/>
    <property type="evidence" value="ECO:0007669"/>
    <property type="project" value="InterPro"/>
</dbReference>
<dbReference type="GO" id="GO:0033314">
    <property type="term" value="P:mitotic DNA replication checkpoint signaling"/>
    <property type="evidence" value="ECO:0007669"/>
    <property type="project" value="InterPro"/>
</dbReference>
<dbReference type="EMBL" id="JAODUP010000060">
    <property type="protein sequence ID" value="KAK2164696.1"/>
    <property type="molecule type" value="Genomic_DNA"/>
</dbReference>
<feature type="region of interest" description="Disordered" evidence="1">
    <location>
        <begin position="1068"/>
        <end position="1099"/>
    </location>
</feature>
<feature type="compositionally biased region" description="Low complexity" evidence="1">
    <location>
        <begin position="1588"/>
        <end position="1605"/>
    </location>
</feature>
<dbReference type="PANTHER" id="PTHR21556">
    <property type="entry name" value="TRESLIN"/>
    <property type="match status" value="1"/>
</dbReference>
<dbReference type="PANTHER" id="PTHR21556:SF2">
    <property type="entry name" value="TRESLIN"/>
    <property type="match status" value="1"/>
</dbReference>
<feature type="region of interest" description="Disordered" evidence="1">
    <location>
        <begin position="1465"/>
        <end position="1544"/>
    </location>
</feature>
<feature type="compositionally biased region" description="Basic residues" evidence="1">
    <location>
        <begin position="899"/>
        <end position="917"/>
    </location>
</feature>
<feature type="compositionally biased region" description="Polar residues" evidence="1">
    <location>
        <begin position="1323"/>
        <end position="1343"/>
    </location>
</feature>
<dbReference type="InterPro" id="IPR053920">
    <property type="entry name" value="Treslin_STD"/>
</dbReference>
<evidence type="ECO:0000259" key="2">
    <source>
        <dbReference type="Pfam" id="PF21855"/>
    </source>
</evidence>
<keyword evidence="4" id="KW-1185">Reference proteome</keyword>
<accession>A0AAD9NDX1</accession>
<dbReference type="InterPro" id="IPR026153">
    <property type="entry name" value="Treslin"/>
</dbReference>
<dbReference type="Pfam" id="PF21855">
    <property type="entry name" value="Treslin_STD"/>
    <property type="match status" value="1"/>
</dbReference>
<dbReference type="GO" id="GO:0030174">
    <property type="term" value="P:regulation of DNA-templated DNA replication initiation"/>
    <property type="evidence" value="ECO:0007669"/>
    <property type="project" value="TreeGrafter"/>
</dbReference>
<sequence length="1639" mass="181177">MQLKWGSAFLGESSFFSKSRPSCKFRDYDITSFNEFEDLLDKLSTAIDDKSKDGEDKCSGCFDRFCPCKKNAPAVVLGRCFTQILTAFPWDSPDISSPIKTGPLKRMNGGIVPILNGHKKRLTRRSSFLLEKQAHTNVIIFFSKCPLSLGDIERFTLIRNIENSSLLLEEMMSSGIRRDFYFNKKIDLYWIDTHTKLGDADISGMCLMAEALLAVGKLLTLQVLFGTKDLGLILLHNAEHKKDDKESLPGKILPDSSTLDHYLLTPSLTCLYYKVETNASVHLFDRIGSQIAELCVDLITWNSAGETESPMKLVLLGTLHLSGIPLSRVQPEPVFGIRESTVSKHSVWSQLLVSLAKKNMVLVVENHCNGNPVPTVCVLQALTPLTASLTYLKYDAVLDIEKRFTFQSSDPVLDHGDAFKVNQGQTSIRFTKDPDDYEHTSRTPVGVDKFNPELLEVWLLPKALPTSLKTFVEMVSCGDVDAEDVNLLEQLQQNYMYQKSKRLTDVNSTKKKLQITLKSSPRKKCEQLVVRRSPRKAVRTRAALLARGPGSNQSLPELELHGRSSTAPTRVDLIMQKSKQARCYSSDNTEKKHGRKSAETGSDVKEEEEINFNINCVEELLDHIKNLHQAALEGQRSPESAMTRVTALIASFVGKNSELTAEELLKKSIWLTTAEVSKKYTQGAQEEKVREFECQLMLWMEAISRGWTKDKETQDEATEEVVMILRRLSFLQDPGALNIQLSDLLARYGEGQPSVVCTIYQELGHPLPNQLQDLFSPNDLDMTLDSQAPDSALSFVDSVQGYDTRLQSNKQGTRKVIRHTSFHVVPQRQIKVAIPNKEKKDKLHRRRSARIASTTKIYLQPKTDHSDTKQVRRNLFSGCGAKLERCQSVAVMETDKLHRSTPTKLKHKSKAHHHRRSLVTETPAHKQKPNQTWQRQERWRRRTHTVTADVTVIQESPDKKTVDVGKGTSQSGGVANFVRRASFYSGAPDKISRAIQKCEMLEARMTRRLLSPRQKTSEPGILTALTPRRRIQPTTLFSKLFDPSPCKPKPGGMLSPVQLAKREIAPSRCTNFSSPSKNTRGRMRLFQSPSPKHVSPNAESITAGNQTLQSSPQIQSFMSPIKTATISCFDSPSKNTRFQSRLQLSPTNKGSTMRKGLSQHPSKETPNKLQQQANSECCSQGTPTRALVAPCTVRTPRKTPSSMLDFSSPSKNTRSQSKIFQPAIQDSLMLKRGSGCEPEVRVGTTAGSSAPGFTSNVGFLSSMMTSSQGDDVKIFTSAAFTNSSSCQNTSLSASGLVSPRMSSSLLLTPSKNTRSQTRVCLSLSENPLGSSQVQGRDTSSSSGRVPAYTSAVSQRLFSSPAKQASNPLMSISLQNGKELTNGAAILSPSHSKKIHLSGTAASIHQRKRKLSFLSSPDRPQNAPSKRHCLSNLNHSNMDNTPMTGAAGLVDYFECDEVFIEGSGKPTTCRELSTSEPQQQPLPNPSVEQLRQQSTGSGVPSPVFPGLEKRCSDQSSYGSPNSPVFEAGTPRRANRETGSEMGTPGGVRAVLGHFVPQLSTGSLSHLVTSPLLSPSKHRRLRRREDGGMSSPDAGLSSSSLSPSFASNRENEPGCGNQCPNKRTPGSGKKSFSRMPTKFRL</sequence>
<feature type="compositionally biased region" description="Polar residues" evidence="1">
    <location>
        <begin position="1512"/>
        <end position="1521"/>
    </location>
</feature>
<feature type="compositionally biased region" description="Polar residues" evidence="1">
    <location>
        <begin position="1167"/>
        <end position="1181"/>
    </location>
</feature>
<feature type="compositionally biased region" description="Polar residues" evidence="1">
    <location>
        <begin position="1135"/>
        <end position="1151"/>
    </location>
</feature>
<feature type="compositionally biased region" description="Basic and acidic residues" evidence="1">
    <location>
        <begin position="588"/>
        <end position="604"/>
    </location>
</feature>
<dbReference type="GO" id="GO:0003682">
    <property type="term" value="F:chromatin binding"/>
    <property type="evidence" value="ECO:0007669"/>
    <property type="project" value="TreeGrafter"/>
</dbReference>
<comment type="caution">
    <text evidence="3">The sequence shown here is derived from an EMBL/GenBank/DDBJ whole genome shotgun (WGS) entry which is preliminary data.</text>
</comment>
<feature type="region of interest" description="Disordered" evidence="1">
    <location>
        <begin position="1135"/>
        <end position="1181"/>
    </location>
</feature>
<feature type="region of interest" description="Disordered" evidence="1">
    <location>
        <begin position="895"/>
        <end position="941"/>
    </location>
</feature>
<dbReference type="GO" id="GO:0005634">
    <property type="term" value="C:nucleus"/>
    <property type="evidence" value="ECO:0007669"/>
    <property type="project" value="InterPro"/>
</dbReference>
<organism evidence="3 4">
    <name type="scientific">Paralvinella palmiformis</name>
    <dbReference type="NCBI Taxonomy" id="53620"/>
    <lineage>
        <taxon>Eukaryota</taxon>
        <taxon>Metazoa</taxon>
        <taxon>Spiralia</taxon>
        <taxon>Lophotrochozoa</taxon>
        <taxon>Annelida</taxon>
        <taxon>Polychaeta</taxon>
        <taxon>Sedentaria</taxon>
        <taxon>Canalipalpata</taxon>
        <taxon>Terebellida</taxon>
        <taxon>Terebelliformia</taxon>
        <taxon>Alvinellidae</taxon>
        <taxon>Paralvinella</taxon>
    </lineage>
</organism>
<feature type="region of interest" description="Disordered" evidence="1">
    <location>
        <begin position="1565"/>
        <end position="1639"/>
    </location>
</feature>
<protein>
    <recommendedName>
        <fullName evidence="2">Treslin STD domain-containing protein</fullName>
    </recommendedName>
</protein>
<gene>
    <name evidence="3" type="ORF">LSH36_60g04004</name>
</gene>
<feature type="region of interest" description="Disordered" evidence="1">
    <location>
        <begin position="580"/>
        <end position="604"/>
    </location>
</feature>
<feature type="compositionally biased region" description="Polar residues" evidence="1">
    <location>
        <begin position="1068"/>
        <end position="1078"/>
    </location>
</feature>
<reference evidence="3" key="1">
    <citation type="journal article" date="2023" name="Mol. Biol. Evol.">
        <title>Third-Generation Sequencing Reveals the Adaptive Role of the Epigenome in Three Deep-Sea Polychaetes.</title>
        <authorList>
            <person name="Perez M."/>
            <person name="Aroh O."/>
            <person name="Sun Y."/>
            <person name="Lan Y."/>
            <person name="Juniper S.K."/>
            <person name="Young C.R."/>
            <person name="Angers B."/>
            <person name="Qian P.Y."/>
        </authorList>
    </citation>
    <scope>NUCLEOTIDE SEQUENCE</scope>
    <source>
        <strain evidence="3">P08H-3</strain>
    </source>
</reference>
<proteinExistence type="predicted"/>